<dbReference type="AlphaFoldDB" id="A0A3D8T9F1"/>
<feature type="region of interest" description="Disordered" evidence="3">
    <location>
        <begin position="373"/>
        <end position="410"/>
    </location>
</feature>
<dbReference type="EMBL" id="PDLN01000001">
    <property type="protein sequence ID" value="RDW94638.1"/>
    <property type="molecule type" value="Genomic_DNA"/>
</dbReference>
<protein>
    <recommendedName>
        <fullName evidence="6">DUF1264-domain-containing protein</fullName>
    </recommendedName>
</protein>
<keyword evidence="5" id="KW-1185">Reference proteome</keyword>
<dbReference type="OrthoDB" id="1901244at2759"/>
<evidence type="ECO:0000256" key="2">
    <source>
        <dbReference type="ARBA" id="ARBA00022737"/>
    </source>
</evidence>
<gene>
    <name evidence="4" type="ORF">BP5796_00401</name>
</gene>
<proteinExistence type="inferred from homology"/>
<comment type="similarity">
    <text evidence="1">Belongs to the OBAP family.</text>
</comment>
<dbReference type="Pfam" id="PF06884">
    <property type="entry name" value="DUF1264"/>
    <property type="match status" value="1"/>
</dbReference>
<feature type="compositionally biased region" description="Polar residues" evidence="3">
    <location>
        <begin position="374"/>
        <end position="384"/>
    </location>
</feature>
<evidence type="ECO:0000256" key="1">
    <source>
        <dbReference type="ARBA" id="ARBA00009740"/>
    </source>
</evidence>
<dbReference type="InterPro" id="IPR010686">
    <property type="entry name" value="OBAP-like"/>
</dbReference>
<feature type="region of interest" description="Disordered" evidence="3">
    <location>
        <begin position="176"/>
        <end position="244"/>
    </location>
</feature>
<dbReference type="PANTHER" id="PTHR31360:SF0">
    <property type="entry name" value="OIL BODY-ASSOCIATED PROTEIN 1B"/>
    <property type="match status" value="1"/>
</dbReference>
<dbReference type="PANTHER" id="PTHR31360">
    <property type="match status" value="1"/>
</dbReference>
<organism evidence="4 5">
    <name type="scientific">Coleophoma crateriformis</name>
    <dbReference type="NCBI Taxonomy" id="565419"/>
    <lineage>
        <taxon>Eukaryota</taxon>
        <taxon>Fungi</taxon>
        <taxon>Dikarya</taxon>
        <taxon>Ascomycota</taxon>
        <taxon>Pezizomycotina</taxon>
        <taxon>Leotiomycetes</taxon>
        <taxon>Helotiales</taxon>
        <taxon>Dermateaceae</taxon>
        <taxon>Coleophoma</taxon>
    </lineage>
</organism>
<evidence type="ECO:0000313" key="4">
    <source>
        <dbReference type="EMBL" id="RDW94638.1"/>
    </source>
</evidence>
<dbReference type="FunFam" id="1.10.238.10:FF:000003">
    <property type="entry name" value="Calmodulin A"/>
    <property type="match status" value="1"/>
</dbReference>
<sequence length="578" mass="63700">MAAPPEACTHGAAGPPPTTKDKVLETGAAASQSFQPIKAICAHLNAFHVYASDTSRSVEANHYCTHLSADVRQCLIYDAPTNPARLIGIEYMITRKLYDNLPEDERKLWHSHDYEVRSGMLIMPNPTIPGAVWEVAETEEMKEVVGLYGKTYHFWQVDRGDTLPLGQPQLMMSFTQDSQVPWEKVRDRDERYGVSTEQKKEKRQGIEGVSIHEDADGHQDAELDKENSREDTQRKVSKNQNRDRVFNLALTSTLALGVRGMERKGKGKPPDAHTQASVEACIPTQQKTMGWQPSPLVLLFANEPPPSTRNGYDRIHGHAPAVEGAQTSHLETRAAVLPIKGPKAAEDRHQHQETFSASSRDLRAKLVRLRLGAPSSSSPWTSRGWQPAKRRAPAQAEPAGGAAPKTRQSKLAKEHNITGAEEVEIKEAFSLFSTPKSGEKEGVIPIGDVRRAMIALGIPPTPEELAEFVSILDPDEEGFAIYSSFVAICALKFHSRTRTSDSHNEEVDEAFALFTNNAAGEGKITLACLKRVAAQLKEDVDEDLLRDMILEANGGAGVGKGVERDDFEGVMRRAGVWR</sequence>
<dbReference type="SUPFAM" id="SSF47473">
    <property type="entry name" value="EF-hand"/>
    <property type="match status" value="1"/>
</dbReference>
<dbReference type="Gene3D" id="1.10.238.10">
    <property type="entry name" value="EF-hand"/>
    <property type="match status" value="2"/>
</dbReference>
<dbReference type="Proteomes" id="UP000256328">
    <property type="component" value="Unassembled WGS sequence"/>
</dbReference>
<dbReference type="InterPro" id="IPR011992">
    <property type="entry name" value="EF-hand-dom_pair"/>
</dbReference>
<evidence type="ECO:0000256" key="3">
    <source>
        <dbReference type="SAM" id="MobiDB-lite"/>
    </source>
</evidence>
<reference evidence="4 5" key="1">
    <citation type="journal article" date="2018" name="IMA Fungus">
        <title>IMA Genome-F 9: Draft genome sequence of Annulohypoxylon stygium, Aspergillus mulundensis, Berkeleyomyces basicola (syn. Thielaviopsis basicola), Ceratocystis smalleyi, two Cercospora beticola strains, Coleophoma cylindrospora, Fusarium fracticaudum, Phialophora cf. hyalina, and Morchella septimelata.</title>
        <authorList>
            <person name="Wingfield B.D."/>
            <person name="Bills G.F."/>
            <person name="Dong Y."/>
            <person name="Huang W."/>
            <person name="Nel W.J."/>
            <person name="Swalarsk-Parry B.S."/>
            <person name="Vaghefi N."/>
            <person name="Wilken P.M."/>
            <person name="An Z."/>
            <person name="de Beer Z.W."/>
            <person name="De Vos L."/>
            <person name="Chen L."/>
            <person name="Duong T.A."/>
            <person name="Gao Y."/>
            <person name="Hammerbacher A."/>
            <person name="Kikkert J.R."/>
            <person name="Li Y."/>
            <person name="Li H."/>
            <person name="Li K."/>
            <person name="Li Q."/>
            <person name="Liu X."/>
            <person name="Ma X."/>
            <person name="Naidoo K."/>
            <person name="Pethybridge S.J."/>
            <person name="Sun J."/>
            <person name="Steenkamp E.T."/>
            <person name="van der Nest M.A."/>
            <person name="van Wyk S."/>
            <person name="Wingfield M.J."/>
            <person name="Xiong C."/>
            <person name="Yue Q."/>
            <person name="Zhang X."/>
        </authorList>
    </citation>
    <scope>NUCLEOTIDE SEQUENCE [LARGE SCALE GENOMIC DNA]</scope>
    <source>
        <strain evidence="4 5">BP5796</strain>
    </source>
</reference>
<keyword evidence="2" id="KW-0677">Repeat</keyword>
<comment type="caution">
    <text evidence="4">The sequence shown here is derived from an EMBL/GenBank/DDBJ whole genome shotgun (WGS) entry which is preliminary data.</text>
</comment>
<evidence type="ECO:0008006" key="6">
    <source>
        <dbReference type="Google" id="ProtNLM"/>
    </source>
</evidence>
<evidence type="ECO:0000313" key="5">
    <source>
        <dbReference type="Proteomes" id="UP000256328"/>
    </source>
</evidence>
<name>A0A3D8T9F1_9HELO</name>
<feature type="compositionally biased region" description="Low complexity" evidence="3">
    <location>
        <begin position="393"/>
        <end position="404"/>
    </location>
</feature>
<feature type="region of interest" description="Disordered" evidence="3">
    <location>
        <begin position="1"/>
        <end position="21"/>
    </location>
</feature>
<accession>A0A3D8T9F1</accession>
<feature type="compositionally biased region" description="Basic and acidic residues" evidence="3">
    <location>
        <begin position="183"/>
        <end position="244"/>
    </location>
</feature>